<dbReference type="Proteomes" id="UP000663852">
    <property type="component" value="Unassembled WGS sequence"/>
</dbReference>
<feature type="domain" description="TIR" evidence="1">
    <location>
        <begin position="6"/>
        <end position="125"/>
    </location>
</feature>
<gene>
    <name evidence="2" type="ORF">EDS130_LOCUS42386</name>
</gene>
<evidence type="ECO:0000313" key="2">
    <source>
        <dbReference type="EMBL" id="CAF1497067.1"/>
    </source>
</evidence>
<dbReference type="OrthoDB" id="2148946at2759"/>
<dbReference type="InterPro" id="IPR035897">
    <property type="entry name" value="Toll_tir_struct_dom_sf"/>
</dbReference>
<organism evidence="2 3">
    <name type="scientific">Adineta ricciae</name>
    <name type="common">Rotifer</name>
    <dbReference type="NCBI Taxonomy" id="249248"/>
    <lineage>
        <taxon>Eukaryota</taxon>
        <taxon>Metazoa</taxon>
        <taxon>Spiralia</taxon>
        <taxon>Gnathifera</taxon>
        <taxon>Rotifera</taxon>
        <taxon>Eurotatoria</taxon>
        <taxon>Bdelloidea</taxon>
        <taxon>Adinetida</taxon>
        <taxon>Adinetidae</taxon>
        <taxon>Adineta</taxon>
    </lineage>
</organism>
<dbReference type="PANTHER" id="PTHR46270:SF2">
    <property type="entry name" value="TIR DOMAIN-CONTAINING PROTEIN"/>
    <property type="match status" value="1"/>
</dbReference>
<dbReference type="SUPFAM" id="SSF52200">
    <property type="entry name" value="Toll/Interleukin receptor TIR domain"/>
    <property type="match status" value="1"/>
</dbReference>
<accession>A0A815T1H8</accession>
<dbReference type="Pfam" id="PF13676">
    <property type="entry name" value="TIR_2"/>
    <property type="match status" value="1"/>
</dbReference>
<dbReference type="AlphaFoldDB" id="A0A815T1H8"/>
<dbReference type="EMBL" id="CAJNOJ010000614">
    <property type="protein sequence ID" value="CAF1497067.1"/>
    <property type="molecule type" value="Genomic_DNA"/>
</dbReference>
<proteinExistence type="predicted"/>
<reference evidence="2" key="1">
    <citation type="submission" date="2021-02" db="EMBL/GenBank/DDBJ databases">
        <authorList>
            <person name="Nowell W R."/>
        </authorList>
    </citation>
    <scope>NUCLEOTIDE SEQUENCE</scope>
</reference>
<dbReference type="Gene3D" id="3.40.50.10140">
    <property type="entry name" value="Toll/interleukin-1 receptor homology (TIR) domain"/>
    <property type="match status" value="1"/>
</dbReference>
<dbReference type="PANTHER" id="PTHR46270">
    <property type="entry name" value="ARMADILLO-TYPE FOLD-RELATED"/>
    <property type="match status" value="1"/>
</dbReference>
<name>A0A815T1H8_ADIRI</name>
<evidence type="ECO:0000313" key="3">
    <source>
        <dbReference type="Proteomes" id="UP000663852"/>
    </source>
</evidence>
<dbReference type="GO" id="GO:0007165">
    <property type="term" value="P:signal transduction"/>
    <property type="evidence" value="ECO:0007669"/>
    <property type="project" value="InterPro"/>
</dbReference>
<comment type="caution">
    <text evidence="2">The sequence shown here is derived from an EMBL/GenBank/DDBJ whole genome shotgun (WGS) entry which is preliminary data.</text>
</comment>
<evidence type="ECO:0000259" key="1">
    <source>
        <dbReference type="Pfam" id="PF13676"/>
    </source>
</evidence>
<sequence>MTRKHVMLCYEWGKQDLVLQVREYLTEKRIVVWMDIKSNRSSDNIYEDIATAVENASCLICFLTKEFQQSDYCKLELQYAKKRNIPIIPLKLVQNWEPSSWLGLITAGLIHINIYSTLRSEERLRELYDRICVTIGSPSSSQYSSRMYLNDSTSVSEISIYSAASEADTDSLRSKCSFSQTHSAQMSASEAYTDSLRSKCSFSQTHSAQVSADRHRRKHRTSSRCHLPPVNSTVRQIPDNHNWIQQWMISSSEATDDDASTWISTDISDEELCDSQF</sequence>
<dbReference type="InterPro" id="IPR000157">
    <property type="entry name" value="TIR_dom"/>
</dbReference>
<protein>
    <recommendedName>
        <fullName evidence="1">TIR domain-containing protein</fullName>
    </recommendedName>
</protein>